<proteinExistence type="predicted"/>
<dbReference type="InterPro" id="IPR058352">
    <property type="entry name" value="DUF8039"/>
</dbReference>
<dbReference type="Gene3D" id="3.40.395.10">
    <property type="entry name" value="Adenoviral Proteinase, Chain A"/>
    <property type="match status" value="1"/>
</dbReference>
<dbReference type="EMBL" id="MF503971">
    <property type="protein sequence ID" value="ASR75350.1"/>
    <property type="molecule type" value="Genomic_DNA"/>
</dbReference>
<feature type="compositionally biased region" description="Basic and acidic residues" evidence="1">
    <location>
        <begin position="298"/>
        <end position="310"/>
    </location>
</feature>
<feature type="region of interest" description="Disordered" evidence="1">
    <location>
        <begin position="466"/>
        <end position="517"/>
    </location>
</feature>
<feature type="region of interest" description="Disordered" evidence="1">
    <location>
        <begin position="1"/>
        <end position="28"/>
    </location>
</feature>
<evidence type="ECO:0000259" key="2">
    <source>
        <dbReference type="Pfam" id="PF26133"/>
    </source>
</evidence>
<feature type="region of interest" description="Disordered" evidence="1">
    <location>
        <begin position="293"/>
        <end position="324"/>
    </location>
</feature>
<protein>
    <submittedName>
        <fullName evidence="4">Transposon protein</fullName>
    </submittedName>
</protein>
<evidence type="ECO:0000313" key="4">
    <source>
        <dbReference type="EMBL" id="ASR75350.1"/>
    </source>
</evidence>
<name>A0A2I4S7R5_ORYRU</name>
<sequence length="762" mass="86598">MSQQGEPMSTTTSGFSRAHTPRTGNKIPKERFRITAVDAVGLPTSPRKILSRFRSICGVIGRQKFSILQDDIKLVPAAEKDIAWLTFKESFDYPTEHEDRLRRAAFKVMGTAWKNFKTKLVGEFVYNPANPDPREKFPWITEQVWEEFHAKKSTPESRARSEAYRCSRPGTSIRTGLVPPDMPKELVAEQQASQEACSQRREDDLLTKALGNKEHRGRTRDVGSSVPWKYGFPDYAWQYKKRTSNKAEKDARLEAKIRASIRAELTSEFDEKLESMRAKIRQEIREEQQIPQAAAAAAHKELGSPTEKRSSCASTELAENPTSVDSAVDHITEPTSCTLTVRVMPTFTVPAAEGLAYKPTPETRVHGAQLRADCAKVQVDSVKPEYELFPLKYPPNDEVLSLGNACGTFIQWPKDLIEIRVTARPTTAPGGRPPKRPASAPSAPPAQDRHAQSYDVQLQYDTDFGEDRTEADSKAIHEPPPMKKSRKAHSSPQRISLDKPEAKGRGRGGKVQASLLAPRKLDLGKGQEETKGKVDLHLYYMEKSNARKPSKATDILGEHNGKPFLGPTNYIVVDFKDLFDLYRLRTVDTSLLKCYSLLSWQWCLKHAPEVTFLDPQVVTVTNLQNDRQGMVNYIYDTLWTRRDKEYIMCAYNQYAHWILLVITPKWSTCHYLNSRIDKNAYDWTPIQLAIDEAWAQYVQRGGLRKIGHDTLIHNKDFPVKQQIGDQCGFHVCHNMRLLYREKVKTLAEFEAMMNTYYATVMM</sequence>
<accession>A0A2I4S7R5</accession>
<evidence type="ECO:0000313" key="3">
    <source>
        <dbReference type="EMBL" id="ASR75327.1"/>
    </source>
</evidence>
<feature type="compositionally biased region" description="Basic and acidic residues" evidence="1">
    <location>
        <begin position="466"/>
        <end position="481"/>
    </location>
</feature>
<feature type="compositionally biased region" description="Polar residues" evidence="1">
    <location>
        <begin position="1"/>
        <end position="15"/>
    </location>
</feature>
<dbReference type="PANTHER" id="PTHR33018:SF30">
    <property type="entry name" value="OS02G0502850 PROTEIN"/>
    <property type="match status" value="1"/>
</dbReference>
<dbReference type="SUPFAM" id="SSF54001">
    <property type="entry name" value="Cysteine proteinases"/>
    <property type="match status" value="1"/>
</dbReference>
<dbReference type="EMBL" id="MF503970">
    <property type="protein sequence ID" value="ASR75327.1"/>
    <property type="molecule type" value="Genomic_DNA"/>
</dbReference>
<dbReference type="AlphaFoldDB" id="A0A2I4S7R5"/>
<gene>
    <name evidence="3" type="ORF">DX_15</name>
    <name evidence="4" type="ORF">YJ_16</name>
</gene>
<dbReference type="Pfam" id="PF26133">
    <property type="entry name" value="DUF8039"/>
    <property type="match status" value="1"/>
</dbReference>
<dbReference type="PANTHER" id="PTHR33018">
    <property type="entry name" value="OS10G0338966 PROTEIN-RELATED"/>
    <property type="match status" value="1"/>
</dbReference>
<reference evidence="4" key="1">
    <citation type="submission" date="2017-07" db="EMBL/GenBank/DDBJ databases">
        <title>Chromosomal microdeletions drove parallel domestication of plant architecture in Asian and African rice#.</title>
        <authorList>
            <person name="Wu Y."/>
            <person name="Zhao S."/>
            <person name="Li X."/>
            <person name="Zhang B."/>
            <person name="Jiang L."/>
            <person name="Tang Y."/>
            <person name="Zhao J."/>
            <person name="Ma X."/>
            <person name="Cai H."/>
            <person name="Sun C."/>
            <person name="Tan L."/>
        </authorList>
    </citation>
    <scope>NUCLEOTIDE SEQUENCE</scope>
</reference>
<organism evidence="4">
    <name type="scientific">Oryza rufipogon</name>
    <name type="common">Brownbeard rice</name>
    <name type="synonym">Asian wild rice</name>
    <dbReference type="NCBI Taxonomy" id="4529"/>
    <lineage>
        <taxon>Eukaryota</taxon>
        <taxon>Viridiplantae</taxon>
        <taxon>Streptophyta</taxon>
        <taxon>Embryophyta</taxon>
        <taxon>Tracheophyta</taxon>
        <taxon>Spermatophyta</taxon>
        <taxon>Magnoliopsida</taxon>
        <taxon>Liliopsida</taxon>
        <taxon>Poales</taxon>
        <taxon>Poaceae</taxon>
        <taxon>BOP clade</taxon>
        <taxon>Oryzoideae</taxon>
        <taxon>Oryzeae</taxon>
        <taxon>Oryzinae</taxon>
        <taxon>Oryza</taxon>
    </lineage>
</organism>
<feature type="region of interest" description="Disordered" evidence="1">
    <location>
        <begin position="425"/>
        <end position="452"/>
    </location>
</feature>
<dbReference type="InterPro" id="IPR038765">
    <property type="entry name" value="Papain-like_cys_pep_sf"/>
</dbReference>
<feature type="domain" description="DUF8039" evidence="2">
    <location>
        <begin position="327"/>
        <end position="419"/>
    </location>
</feature>
<evidence type="ECO:0000256" key="1">
    <source>
        <dbReference type="SAM" id="MobiDB-lite"/>
    </source>
</evidence>